<dbReference type="Pfam" id="PF11225">
    <property type="entry name" value="DUF3024"/>
    <property type="match status" value="1"/>
</dbReference>
<gene>
    <name evidence="2" type="ORF">SAMN04489726_0477</name>
</gene>
<keyword evidence="3" id="KW-1185">Reference proteome</keyword>
<organism evidence="2 3">
    <name type="scientific">Allokutzneria albata</name>
    <name type="common">Kibdelosporangium albatum</name>
    <dbReference type="NCBI Taxonomy" id="211114"/>
    <lineage>
        <taxon>Bacteria</taxon>
        <taxon>Bacillati</taxon>
        <taxon>Actinomycetota</taxon>
        <taxon>Actinomycetes</taxon>
        <taxon>Pseudonocardiales</taxon>
        <taxon>Pseudonocardiaceae</taxon>
        <taxon>Allokutzneria</taxon>
    </lineage>
</organism>
<name>A0A1G9RIZ5_ALLAB</name>
<dbReference type="EMBL" id="LT629701">
    <property type="protein sequence ID" value="SDM22857.1"/>
    <property type="molecule type" value="Genomic_DNA"/>
</dbReference>
<dbReference type="eggNOG" id="ENOG5033GQS">
    <property type="taxonomic scope" value="Bacteria"/>
</dbReference>
<accession>A0A1G9RIZ5</accession>
<dbReference type="STRING" id="211114.SAMN04489726_0477"/>
<dbReference type="RefSeq" id="WP_030433593.1">
    <property type="nucleotide sequence ID" value="NZ_JOEF01000047.1"/>
</dbReference>
<protein>
    <recommendedName>
        <fullName evidence="4">DUF3024 domain-containing protein</fullName>
    </recommendedName>
</protein>
<evidence type="ECO:0000313" key="3">
    <source>
        <dbReference type="Proteomes" id="UP000183376"/>
    </source>
</evidence>
<evidence type="ECO:0000256" key="1">
    <source>
        <dbReference type="SAM" id="MobiDB-lite"/>
    </source>
</evidence>
<proteinExistence type="predicted"/>
<reference evidence="2 3" key="1">
    <citation type="submission" date="2016-10" db="EMBL/GenBank/DDBJ databases">
        <authorList>
            <person name="de Groot N.N."/>
        </authorList>
    </citation>
    <scope>NUCLEOTIDE SEQUENCE [LARGE SCALE GENOMIC DNA]</scope>
    <source>
        <strain evidence="2 3">DSM 44149</strain>
    </source>
</reference>
<evidence type="ECO:0008006" key="4">
    <source>
        <dbReference type="Google" id="ProtNLM"/>
    </source>
</evidence>
<dbReference type="AlphaFoldDB" id="A0A1G9RIZ5"/>
<feature type="region of interest" description="Disordered" evidence="1">
    <location>
        <begin position="80"/>
        <end position="102"/>
    </location>
</feature>
<dbReference type="OrthoDB" id="4210561at2"/>
<sequence length="102" mass="11640">MAVPDPHLRQIVRWCEGRIPERALHQVRVECTVRASHVTIYEVRAPWADGPRRAIAQLRHDGSLWRLYGPDRNARWQPLPDVPPHSTPGPLLDVVGGEPGFW</sequence>
<dbReference type="InterPro" id="IPR021388">
    <property type="entry name" value="DUF3024"/>
</dbReference>
<evidence type="ECO:0000313" key="2">
    <source>
        <dbReference type="EMBL" id="SDM22857.1"/>
    </source>
</evidence>
<dbReference type="Proteomes" id="UP000183376">
    <property type="component" value="Chromosome I"/>
</dbReference>